<organism evidence="2 3">
    <name type="scientific">Pseudalgibacter alginicilyticus</name>
    <dbReference type="NCBI Taxonomy" id="1736674"/>
    <lineage>
        <taxon>Bacteria</taxon>
        <taxon>Pseudomonadati</taxon>
        <taxon>Bacteroidota</taxon>
        <taxon>Flavobacteriia</taxon>
        <taxon>Flavobacteriales</taxon>
        <taxon>Flavobacteriaceae</taxon>
        <taxon>Pseudalgibacter</taxon>
    </lineage>
</organism>
<dbReference type="STRING" id="1736674.APS56_12535"/>
<evidence type="ECO:0000313" key="3">
    <source>
        <dbReference type="Proteomes" id="UP000057981"/>
    </source>
</evidence>
<gene>
    <name evidence="2" type="ORF">APS56_12535</name>
</gene>
<keyword evidence="3" id="KW-1185">Reference proteome</keyword>
<name>A0A0P0CSV0_9FLAO</name>
<dbReference type="InterPro" id="IPR019052">
    <property type="entry name" value="DUF2383"/>
</dbReference>
<dbReference type="InterPro" id="IPR012347">
    <property type="entry name" value="Ferritin-like"/>
</dbReference>
<dbReference type="AlphaFoldDB" id="A0A0P0CSV0"/>
<accession>A0A0P0CSV0</accession>
<dbReference type="KEGG" id="ahz:APS56_12535"/>
<evidence type="ECO:0000313" key="2">
    <source>
        <dbReference type="EMBL" id="ALJ05906.1"/>
    </source>
</evidence>
<reference evidence="2 3" key="1">
    <citation type="submission" date="2015-10" db="EMBL/GenBank/DDBJ databases">
        <authorList>
            <person name="Gilbert D.G."/>
        </authorList>
    </citation>
    <scope>NUCLEOTIDE SEQUENCE [LARGE SCALE GENOMIC DNA]</scope>
    <source>
        <strain evidence="3">HZ-22</strain>
    </source>
</reference>
<proteinExistence type="predicted"/>
<dbReference type="EMBL" id="CP012898">
    <property type="protein sequence ID" value="ALJ05906.1"/>
    <property type="molecule type" value="Genomic_DNA"/>
</dbReference>
<dbReference type="Pfam" id="PF09537">
    <property type="entry name" value="DUF2383"/>
    <property type="match status" value="1"/>
</dbReference>
<evidence type="ECO:0000259" key="1">
    <source>
        <dbReference type="Pfam" id="PF09537"/>
    </source>
</evidence>
<dbReference type="Proteomes" id="UP000057981">
    <property type="component" value="Chromosome"/>
</dbReference>
<protein>
    <recommendedName>
        <fullName evidence="1">DUF2383 domain-containing protein</fullName>
    </recommendedName>
</protein>
<dbReference type="Gene3D" id="1.20.1260.10">
    <property type="match status" value="1"/>
</dbReference>
<feature type="domain" description="DUF2383" evidence="1">
    <location>
        <begin position="2"/>
        <end position="99"/>
    </location>
</feature>
<sequence length="133" mass="15693">MNYESVKIYTETQKHLTHDGLKAFFKKRAMARQKFIVDLSLELKKLGGEPQYSQKLSYNFYRTWIRLRDLFAEENENDLLSEISDLKAQDLEKYNELLREINLPLSVCKLLVKQTDDIQSALNTIKRHNLQVA</sequence>